<name>A0ABY8EAS5_9FIRM</name>
<feature type="transmembrane region" description="Helical" evidence="1">
    <location>
        <begin position="6"/>
        <end position="26"/>
    </location>
</feature>
<evidence type="ECO:0000313" key="2">
    <source>
        <dbReference type="EMBL" id="WFD08704.1"/>
    </source>
</evidence>
<keyword evidence="1" id="KW-0472">Membrane</keyword>
<dbReference type="RefSeq" id="WP_277730612.1">
    <property type="nucleotide sequence ID" value="NZ_CP120733.1"/>
</dbReference>
<feature type="transmembrane region" description="Helical" evidence="1">
    <location>
        <begin position="46"/>
        <end position="65"/>
    </location>
</feature>
<accession>A0ABY8EAS5</accession>
<dbReference type="EMBL" id="CP120733">
    <property type="protein sequence ID" value="WFD08704.1"/>
    <property type="molecule type" value="Genomic_DNA"/>
</dbReference>
<organism evidence="2 3">
    <name type="scientific">Tepidibacter hydrothermalis</name>
    <dbReference type="NCBI Taxonomy" id="3036126"/>
    <lineage>
        <taxon>Bacteria</taxon>
        <taxon>Bacillati</taxon>
        <taxon>Bacillota</taxon>
        <taxon>Clostridia</taxon>
        <taxon>Peptostreptococcales</taxon>
        <taxon>Peptostreptococcaceae</taxon>
        <taxon>Tepidibacter</taxon>
    </lineage>
</organism>
<dbReference type="Proteomes" id="UP001222800">
    <property type="component" value="Chromosome"/>
</dbReference>
<keyword evidence="3" id="KW-1185">Reference proteome</keyword>
<proteinExistence type="predicted"/>
<gene>
    <name evidence="2" type="ORF">P4S50_09855</name>
</gene>
<evidence type="ECO:0000313" key="3">
    <source>
        <dbReference type="Proteomes" id="UP001222800"/>
    </source>
</evidence>
<reference evidence="2 3" key="1">
    <citation type="submission" date="2023-03" db="EMBL/GenBank/DDBJ databases">
        <title>Complete genome sequence of Tepidibacter sp. SWIR-1, isolated from a deep-sea hydrothermal vent.</title>
        <authorList>
            <person name="Li X."/>
        </authorList>
    </citation>
    <scope>NUCLEOTIDE SEQUENCE [LARGE SCALE GENOMIC DNA]</scope>
    <source>
        <strain evidence="2 3">SWIR-1</strain>
    </source>
</reference>
<sequence>MKSLNQSQIGGFIGLLNLLIIFIIYVQMGSELSSEIPQTLENFYDLYMKFSIMPAMLSILMIFSYDDSNSLITIINIVYIIIYILVSKLATYA</sequence>
<feature type="transmembrane region" description="Helical" evidence="1">
    <location>
        <begin position="71"/>
        <end position="90"/>
    </location>
</feature>
<keyword evidence="1" id="KW-1133">Transmembrane helix</keyword>
<keyword evidence="1" id="KW-0812">Transmembrane</keyword>
<protein>
    <submittedName>
        <fullName evidence="2">Uncharacterized protein</fullName>
    </submittedName>
</protein>
<evidence type="ECO:0000256" key="1">
    <source>
        <dbReference type="SAM" id="Phobius"/>
    </source>
</evidence>